<sequence>MSFKYRNVGMVVGVILQGRLHCHPCGIGSVQNTAMAVTAFAGQVVAWVVVIAVLFFVKRYTAINQPLHALFGMLGNKAHGLFITNPSTCN</sequence>
<organism evidence="2 3">
    <name type="scientific">Vibrio cholerae</name>
    <dbReference type="NCBI Taxonomy" id="666"/>
    <lineage>
        <taxon>Bacteria</taxon>
        <taxon>Pseudomonadati</taxon>
        <taxon>Pseudomonadota</taxon>
        <taxon>Gammaproteobacteria</taxon>
        <taxon>Vibrionales</taxon>
        <taxon>Vibrionaceae</taxon>
        <taxon>Vibrio</taxon>
    </lineage>
</organism>
<keyword evidence="1" id="KW-0812">Transmembrane</keyword>
<evidence type="ECO:0000313" key="2">
    <source>
        <dbReference type="EMBL" id="CSA41358.1"/>
    </source>
</evidence>
<accession>A0A655W0A0</accession>
<protein>
    <submittedName>
        <fullName evidence="2">Uncharacterized protein</fullName>
    </submittedName>
</protein>
<evidence type="ECO:0000313" key="3">
    <source>
        <dbReference type="Proteomes" id="UP000044806"/>
    </source>
</evidence>
<proteinExistence type="predicted"/>
<reference evidence="2 3" key="1">
    <citation type="submission" date="2015-07" db="EMBL/GenBank/DDBJ databases">
        <authorList>
            <consortium name="Pathogen Informatics"/>
        </authorList>
    </citation>
    <scope>NUCLEOTIDE SEQUENCE [LARGE SCALE GENOMIC DNA]</scope>
    <source>
        <strain evidence="2 3">A51</strain>
    </source>
</reference>
<dbReference type="EMBL" id="CWOW01000006">
    <property type="protein sequence ID" value="CSA41358.1"/>
    <property type="molecule type" value="Genomic_DNA"/>
</dbReference>
<evidence type="ECO:0000256" key="1">
    <source>
        <dbReference type="SAM" id="Phobius"/>
    </source>
</evidence>
<keyword evidence="1" id="KW-0472">Membrane</keyword>
<dbReference type="Proteomes" id="UP000044806">
    <property type="component" value="Unassembled WGS sequence"/>
</dbReference>
<dbReference type="AlphaFoldDB" id="A0A655W0A0"/>
<gene>
    <name evidence="2" type="ORF">ERS013165_01532</name>
</gene>
<feature type="transmembrane region" description="Helical" evidence="1">
    <location>
        <begin position="32"/>
        <end position="57"/>
    </location>
</feature>
<keyword evidence="1" id="KW-1133">Transmembrane helix</keyword>
<name>A0A655W0A0_VIBCL</name>